<accession>A0A915LH27</accession>
<reference evidence="7" key="1">
    <citation type="submission" date="2022-11" db="UniProtKB">
        <authorList>
            <consortium name="WormBaseParasite"/>
        </authorList>
    </citation>
    <scope>IDENTIFICATION</scope>
</reference>
<keyword evidence="2" id="KW-0813">Transport</keyword>
<dbReference type="Gene3D" id="1.25.10.10">
    <property type="entry name" value="Leucine-rich Repeat Variant"/>
    <property type="match status" value="1"/>
</dbReference>
<evidence type="ECO:0000256" key="1">
    <source>
        <dbReference type="ARBA" id="ARBA00004496"/>
    </source>
</evidence>
<dbReference type="InterPro" id="IPR016024">
    <property type="entry name" value="ARM-type_fold"/>
</dbReference>
<dbReference type="GO" id="GO:0005737">
    <property type="term" value="C:cytoplasm"/>
    <property type="evidence" value="ECO:0007669"/>
    <property type="project" value="UniProtKB-SubCell"/>
</dbReference>
<evidence type="ECO:0000256" key="2">
    <source>
        <dbReference type="ARBA" id="ARBA00022448"/>
    </source>
</evidence>
<keyword evidence="4" id="KW-0677">Repeat</keyword>
<sequence length="368" mass="42158">MFSGANRSLGIRTAGLEDKVTACEMIVCFARELKEGFAPYAERVMGMMIQLLRFVFHEGVRQAAAECLPFLLISSRVFGEPHLRHSWETVFNAYKDANKKENENEVICEILNGIAECVEHFGETSIITAQDIEQIYELVLFRLEYLTKRRIEREADVFFIFYIILKARLADINHYLFMTKKEANVPFFDKMAIHFASLLDPRRPYQDRQWAICIFDDLIEFGGHVRQAAAYGCGIMALKGGQAYEKHCTQLMQPLIISIERSDARSTEENSAATENSISAIAKILKYNSAGLNVHEFVPRFISWLPVWNDHEEVPYVYDYFCDLVESQHPALQGDPSRIFQIILHTFSHGAFDGDASELLENTKARMV</sequence>
<name>A0A915LH27_MELJA</name>
<evidence type="ECO:0000256" key="4">
    <source>
        <dbReference type="ARBA" id="ARBA00022737"/>
    </source>
</evidence>
<keyword evidence="6" id="KW-1185">Reference proteome</keyword>
<dbReference type="InterPro" id="IPR040122">
    <property type="entry name" value="Importin_beta"/>
</dbReference>
<dbReference type="InterPro" id="IPR011989">
    <property type="entry name" value="ARM-like"/>
</dbReference>
<proteinExistence type="predicted"/>
<dbReference type="Proteomes" id="UP000887561">
    <property type="component" value="Unplaced"/>
</dbReference>
<dbReference type="SUPFAM" id="SSF48371">
    <property type="entry name" value="ARM repeat"/>
    <property type="match status" value="1"/>
</dbReference>
<dbReference type="Pfam" id="PF18816">
    <property type="entry name" value="Importin_rep_5"/>
    <property type="match status" value="1"/>
</dbReference>
<organism evidence="6 7">
    <name type="scientific">Meloidogyne javanica</name>
    <name type="common">Root-knot nematode worm</name>
    <dbReference type="NCBI Taxonomy" id="6303"/>
    <lineage>
        <taxon>Eukaryota</taxon>
        <taxon>Metazoa</taxon>
        <taxon>Ecdysozoa</taxon>
        <taxon>Nematoda</taxon>
        <taxon>Chromadorea</taxon>
        <taxon>Rhabditida</taxon>
        <taxon>Tylenchina</taxon>
        <taxon>Tylenchomorpha</taxon>
        <taxon>Tylenchoidea</taxon>
        <taxon>Meloidogynidae</taxon>
        <taxon>Meloidogyninae</taxon>
        <taxon>Meloidogyne</taxon>
        <taxon>Meloidogyne incognita group</taxon>
    </lineage>
</organism>
<evidence type="ECO:0000256" key="3">
    <source>
        <dbReference type="ARBA" id="ARBA00022490"/>
    </source>
</evidence>
<evidence type="ECO:0000256" key="5">
    <source>
        <dbReference type="ARBA" id="ARBA00022927"/>
    </source>
</evidence>
<evidence type="ECO:0000313" key="7">
    <source>
        <dbReference type="WBParaSite" id="scaffold10764_cov281.g15050"/>
    </source>
</evidence>
<protein>
    <submittedName>
        <fullName evidence="7">Uncharacterized protein</fullName>
    </submittedName>
</protein>
<dbReference type="WBParaSite" id="scaffold10764_cov281.g15050">
    <property type="protein sequence ID" value="scaffold10764_cov281.g15050"/>
    <property type="gene ID" value="scaffold10764_cov281.g15050"/>
</dbReference>
<evidence type="ECO:0000313" key="6">
    <source>
        <dbReference type="Proteomes" id="UP000887561"/>
    </source>
</evidence>
<dbReference type="InterPro" id="IPR040928">
    <property type="entry name" value="Importin_rep_5"/>
</dbReference>
<dbReference type="AlphaFoldDB" id="A0A915LH27"/>
<keyword evidence="3" id="KW-0963">Cytoplasm</keyword>
<comment type="subcellular location">
    <subcellularLocation>
        <location evidence="1">Cytoplasm</location>
    </subcellularLocation>
</comment>
<dbReference type="GO" id="GO:0006606">
    <property type="term" value="P:protein import into nucleus"/>
    <property type="evidence" value="ECO:0007669"/>
    <property type="project" value="InterPro"/>
</dbReference>
<keyword evidence="5" id="KW-0653">Protein transport</keyword>
<dbReference type="PANTHER" id="PTHR10527">
    <property type="entry name" value="IMPORTIN BETA"/>
    <property type="match status" value="1"/>
</dbReference>